<dbReference type="Proteomes" id="UP001213681">
    <property type="component" value="Unassembled WGS sequence"/>
</dbReference>
<sequence>MEELQISNNILRDRKGLRCRYQDSSLDAAKRYVHLGRLNHVAKASIFLMDTLSSVDLSSHIPVDDLSDMKSIDISVSAQVHRIIHATGRFVSDIIDPFFRGISNFVPIFSRNRIQEIIAGIPVITPCADFSVLLLAMCLITYHPQALEKPLPGIDQESLYIATKSLFGQVQTASFMQGQPSVSLIQAGILIAIYDYARGMANSAYLSISICARMGYAAGIHEQTRRPGRGALSKEEGNTWWAILIWERLIRCEVTTSQDQPFATTLPGPDARLPTEPKDIDHAETPDLDLVTLGSLETECIGPFGRAAQGICILDQVLQTIRMDQANCKLARLIELNNTLQSFMMTLMRQRHGGRELLSGSIAVVIRTMFLLNEKILAEQPKSTQEMDSWWQERVEQSQAALSTATKMMVDIIDTESRACPPEAWPPSRLYRLRASLRHLERQSHLSKDDWYDDAEARLRVALDKVCWFWSVKR</sequence>
<reference evidence="6" key="2">
    <citation type="journal article" date="2023" name="IMA Fungus">
        <title>Comparative genomic study of the Penicillium genus elucidates a diverse pangenome and 15 lateral gene transfer events.</title>
        <authorList>
            <person name="Petersen C."/>
            <person name="Sorensen T."/>
            <person name="Nielsen M.R."/>
            <person name="Sondergaard T.E."/>
            <person name="Sorensen J.L."/>
            <person name="Fitzpatrick D.A."/>
            <person name="Frisvad J.C."/>
            <person name="Nielsen K.L."/>
        </authorList>
    </citation>
    <scope>NUCLEOTIDE SEQUENCE</scope>
    <source>
        <strain evidence="6">IBT 16125</strain>
    </source>
</reference>
<evidence type="ECO:0000256" key="2">
    <source>
        <dbReference type="ARBA" id="ARBA00022723"/>
    </source>
</evidence>
<evidence type="ECO:0000313" key="6">
    <source>
        <dbReference type="EMBL" id="KAJ5464787.1"/>
    </source>
</evidence>
<evidence type="ECO:0000256" key="5">
    <source>
        <dbReference type="ARBA" id="ARBA00023242"/>
    </source>
</evidence>
<dbReference type="GO" id="GO:0005634">
    <property type="term" value="C:nucleus"/>
    <property type="evidence" value="ECO:0007669"/>
    <property type="project" value="UniProtKB-SubCell"/>
</dbReference>
<dbReference type="AlphaFoldDB" id="A0AAD6G8W6"/>
<evidence type="ECO:0000256" key="1">
    <source>
        <dbReference type="ARBA" id="ARBA00004123"/>
    </source>
</evidence>
<evidence type="ECO:0000256" key="4">
    <source>
        <dbReference type="ARBA" id="ARBA00023163"/>
    </source>
</evidence>
<dbReference type="GO" id="GO:0000981">
    <property type="term" value="F:DNA-binding transcription factor activity, RNA polymerase II-specific"/>
    <property type="evidence" value="ECO:0007669"/>
    <property type="project" value="InterPro"/>
</dbReference>
<evidence type="ECO:0000313" key="7">
    <source>
        <dbReference type="Proteomes" id="UP001213681"/>
    </source>
</evidence>
<protein>
    <recommendedName>
        <fullName evidence="8">Transcription factor domain-containing protein</fullName>
    </recommendedName>
</protein>
<comment type="subcellular location">
    <subcellularLocation>
        <location evidence="1">Nucleus</location>
    </subcellularLocation>
</comment>
<dbReference type="PANTHER" id="PTHR47338">
    <property type="entry name" value="ZN(II)2CYS6 TRANSCRIPTION FACTOR (EUROFUNG)-RELATED"/>
    <property type="match status" value="1"/>
</dbReference>
<dbReference type="EMBL" id="JAPVEA010000001">
    <property type="protein sequence ID" value="KAJ5464787.1"/>
    <property type="molecule type" value="Genomic_DNA"/>
</dbReference>
<dbReference type="RefSeq" id="XP_056771634.1">
    <property type="nucleotide sequence ID" value="XM_056903867.1"/>
</dbReference>
<evidence type="ECO:0000256" key="3">
    <source>
        <dbReference type="ARBA" id="ARBA00023015"/>
    </source>
</evidence>
<dbReference type="CDD" id="cd12148">
    <property type="entry name" value="fungal_TF_MHR"/>
    <property type="match status" value="1"/>
</dbReference>
<organism evidence="6 7">
    <name type="scientific">Penicillium daleae</name>
    <dbReference type="NCBI Taxonomy" id="63821"/>
    <lineage>
        <taxon>Eukaryota</taxon>
        <taxon>Fungi</taxon>
        <taxon>Dikarya</taxon>
        <taxon>Ascomycota</taxon>
        <taxon>Pezizomycotina</taxon>
        <taxon>Eurotiomycetes</taxon>
        <taxon>Eurotiomycetidae</taxon>
        <taxon>Eurotiales</taxon>
        <taxon>Aspergillaceae</taxon>
        <taxon>Penicillium</taxon>
    </lineage>
</organism>
<keyword evidence="4" id="KW-0804">Transcription</keyword>
<evidence type="ECO:0008006" key="8">
    <source>
        <dbReference type="Google" id="ProtNLM"/>
    </source>
</evidence>
<dbReference type="GO" id="GO:0046872">
    <property type="term" value="F:metal ion binding"/>
    <property type="evidence" value="ECO:0007669"/>
    <property type="project" value="UniProtKB-KW"/>
</dbReference>
<keyword evidence="7" id="KW-1185">Reference proteome</keyword>
<name>A0AAD6G8W6_9EURO</name>
<reference evidence="6" key="1">
    <citation type="submission" date="2022-12" db="EMBL/GenBank/DDBJ databases">
        <authorList>
            <person name="Petersen C."/>
        </authorList>
    </citation>
    <scope>NUCLEOTIDE SEQUENCE</scope>
    <source>
        <strain evidence="6">IBT 16125</strain>
    </source>
</reference>
<dbReference type="PANTHER" id="PTHR47338:SF20">
    <property type="entry name" value="ZN(II)2CYS6 TRANSCRIPTION FACTOR (EUROFUNG)"/>
    <property type="match status" value="1"/>
</dbReference>
<comment type="caution">
    <text evidence="6">The sequence shown here is derived from an EMBL/GenBank/DDBJ whole genome shotgun (WGS) entry which is preliminary data.</text>
</comment>
<dbReference type="GeneID" id="81594110"/>
<accession>A0AAD6G8W6</accession>
<keyword evidence="5" id="KW-0539">Nucleus</keyword>
<dbReference type="InterPro" id="IPR050815">
    <property type="entry name" value="TF_fung"/>
</dbReference>
<proteinExistence type="predicted"/>
<keyword evidence="3" id="KW-0805">Transcription regulation</keyword>
<gene>
    <name evidence="6" type="ORF">N7458_000473</name>
</gene>
<keyword evidence="2" id="KW-0479">Metal-binding</keyword>